<evidence type="ECO:0000259" key="1">
    <source>
        <dbReference type="PROSITE" id="PS50181"/>
    </source>
</evidence>
<dbReference type="Proteomes" id="UP001178507">
    <property type="component" value="Unassembled WGS sequence"/>
</dbReference>
<organism evidence="2 3">
    <name type="scientific">Effrenium voratum</name>
    <dbReference type="NCBI Taxonomy" id="2562239"/>
    <lineage>
        <taxon>Eukaryota</taxon>
        <taxon>Sar</taxon>
        <taxon>Alveolata</taxon>
        <taxon>Dinophyceae</taxon>
        <taxon>Suessiales</taxon>
        <taxon>Symbiodiniaceae</taxon>
        <taxon>Effrenium</taxon>
    </lineage>
</organism>
<evidence type="ECO:0000313" key="2">
    <source>
        <dbReference type="EMBL" id="CAJ1398880.1"/>
    </source>
</evidence>
<dbReference type="InterPro" id="IPR036047">
    <property type="entry name" value="F-box-like_dom_sf"/>
</dbReference>
<protein>
    <recommendedName>
        <fullName evidence="1">F-box domain-containing protein</fullName>
    </recommendedName>
</protein>
<keyword evidence="3" id="KW-1185">Reference proteome</keyword>
<dbReference type="InterPro" id="IPR001810">
    <property type="entry name" value="F-box_dom"/>
</dbReference>
<evidence type="ECO:0000313" key="3">
    <source>
        <dbReference type="Proteomes" id="UP001178507"/>
    </source>
</evidence>
<comment type="caution">
    <text evidence="2">The sequence shown here is derived from an EMBL/GenBank/DDBJ whole genome shotgun (WGS) entry which is preliminary data.</text>
</comment>
<dbReference type="EMBL" id="CAUJNA010003313">
    <property type="protein sequence ID" value="CAJ1398880.1"/>
    <property type="molecule type" value="Genomic_DNA"/>
</dbReference>
<reference evidence="2" key="1">
    <citation type="submission" date="2023-08" db="EMBL/GenBank/DDBJ databases">
        <authorList>
            <person name="Chen Y."/>
            <person name="Shah S."/>
            <person name="Dougan E. K."/>
            <person name="Thang M."/>
            <person name="Chan C."/>
        </authorList>
    </citation>
    <scope>NUCLEOTIDE SEQUENCE</scope>
</reference>
<feature type="domain" description="F-box" evidence="1">
    <location>
        <begin position="251"/>
        <end position="297"/>
    </location>
</feature>
<gene>
    <name evidence="2" type="ORF">EVOR1521_LOCUS22533</name>
</gene>
<dbReference type="SUPFAM" id="SSF81383">
    <property type="entry name" value="F-box domain"/>
    <property type="match status" value="1"/>
</dbReference>
<dbReference type="PROSITE" id="PS50181">
    <property type="entry name" value="FBOX"/>
    <property type="match status" value="1"/>
</dbReference>
<proteinExistence type="predicted"/>
<dbReference type="AlphaFoldDB" id="A0AA36J5E6"/>
<name>A0AA36J5E6_9DINO</name>
<accession>A0AA36J5E6</accession>
<sequence>MGNCGVGGVDDEEVQLRGCCKSADGELDKWKAQALSERPGEQGERLVSSFPSDSSACKKEALARLVKSFAHGRQLDVSSFNGSGQCEVRFDEKLTQMTLVPITGQGEWSVPLICVIDAKVDSPPGLGRYSLNASVRLRVGPHSGRGPDTLLLQLGVEEGEAMCLLMRAAARHLQKEAAWERQRAMDDESVATTMIRTVPKLQGPLADLLLNQVKRQVSDLSGKQFEAHAEMAAVLHTHKLRRTEAPVKESGVRLLDFPQDMAPFVCQFLRSEEVLALLPVSRRVHAMAMQQEVWRFFCRRRWGKSANLHLFDHAKDCLRDQNGWFPREFGHSRCLPSFQVRHVKPHDLPGLTMDMRMTHEDLVMVTEAPSTSRGMRKARMLVLDPADASYKDHVEVSESTINCCDMAPGRICIGGDDSKVRLFRRSSGSCHGNGNQSGYCLAESISCNDTVNDLRLVREDAVVALKTIRNRHPAGMDLIHLERPDARRSIAGGCSECGGKFLHALDCFEQSCSLTNVVCTGEHPVTSCFSAMLFDFRRSLPCVLDVPVTENNLGTMLWPLRTGRFPQVYANLLHEGRSSHGEITMVDFRFPSLKPAMHCKLPSPIEDFRCLEGSIYAVCADTNLGRSRLRLHRFSPGACMTECLCTVAEAYDGRGRTSREDLKVFSVCPGGFAIAYGNELALGSLQRPQRWMV</sequence>